<dbReference type="SUPFAM" id="SSF56801">
    <property type="entry name" value="Acetyl-CoA synthetase-like"/>
    <property type="match status" value="1"/>
</dbReference>
<comment type="caution">
    <text evidence="7">The sequence shown here is derived from an EMBL/GenBank/DDBJ whole genome shotgun (WGS) entry which is preliminary data.</text>
</comment>
<dbReference type="InterPro" id="IPR042099">
    <property type="entry name" value="ANL_N_sf"/>
</dbReference>
<dbReference type="Gene3D" id="3.30.300.30">
    <property type="match status" value="1"/>
</dbReference>
<dbReference type="Proteomes" id="UP001175261">
    <property type="component" value="Unassembled WGS sequence"/>
</dbReference>
<organism evidence="7 8">
    <name type="scientific">Sarocladium strictum</name>
    <name type="common">Black bundle disease fungus</name>
    <name type="synonym">Acremonium strictum</name>
    <dbReference type="NCBI Taxonomy" id="5046"/>
    <lineage>
        <taxon>Eukaryota</taxon>
        <taxon>Fungi</taxon>
        <taxon>Dikarya</taxon>
        <taxon>Ascomycota</taxon>
        <taxon>Pezizomycotina</taxon>
        <taxon>Sordariomycetes</taxon>
        <taxon>Hypocreomycetidae</taxon>
        <taxon>Hypocreales</taxon>
        <taxon>Sarocladiaceae</taxon>
        <taxon>Sarocladium</taxon>
    </lineage>
</organism>
<gene>
    <name evidence="7" type="ORF">NLU13_4342</name>
</gene>
<keyword evidence="8" id="KW-1185">Reference proteome</keyword>
<keyword evidence="2" id="KW-0596">Phosphopantetheine</keyword>
<dbReference type="InterPro" id="IPR020845">
    <property type="entry name" value="AMP-binding_CS"/>
</dbReference>
<dbReference type="GO" id="GO:0006631">
    <property type="term" value="P:fatty acid metabolic process"/>
    <property type="evidence" value="ECO:0007669"/>
    <property type="project" value="TreeGrafter"/>
</dbReference>
<feature type="region of interest" description="Disordered" evidence="5">
    <location>
        <begin position="1"/>
        <end position="21"/>
    </location>
</feature>
<dbReference type="SUPFAM" id="SSF52777">
    <property type="entry name" value="CoA-dependent acyltransferases"/>
    <property type="match status" value="2"/>
</dbReference>
<feature type="compositionally biased region" description="Basic and acidic residues" evidence="5">
    <location>
        <begin position="11"/>
        <end position="20"/>
    </location>
</feature>
<feature type="domain" description="AMP-dependent synthetase/ligase" evidence="6">
    <location>
        <begin position="49"/>
        <end position="427"/>
    </location>
</feature>
<evidence type="ECO:0000256" key="5">
    <source>
        <dbReference type="SAM" id="MobiDB-lite"/>
    </source>
</evidence>
<evidence type="ECO:0000313" key="7">
    <source>
        <dbReference type="EMBL" id="KAK0388098.1"/>
    </source>
</evidence>
<dbReference type="InterPro" id="IPR045851">
    <property type="entry name" value="AMP-bd_C_sf"/>
</dbReference>
<keyword evidence="4" id="KW-0436">Ligase</keyword>
<dbReference type="GO" id="GO:0031956">
    <property type="term" value="F:medium-chain fatty acid-CoA ligase activity"/>
    <property type="evidence" value="ECO:0007669"/>
    <property type="project" value="TreeGrafter"/>
</dbReference>
<dbReference type="PANTHER" id="PTHR43201:SF5">
    <property type="entry name" value="MEDIUM-CHAIN ACYL-COA LIGASE ACSF2, MITOCHONDRIAL"/>
    <property type="match status" value="1"/>
</dbReference>
<dbReference type="InterPro" id="IPR000873">
    <property type="entry name" value="AMP-dep_synth/lig_dom"/>
</dbReference>
<dbReference type="CDD" id="cd04433">
    <property type="entry name" value="AFD_class_I"/>
    <property type="match status" value="1"/>
</dbReference>
<keyword evidence="3" id="KW-0597">Phosphoprotein</keyword>
<dbReference type="EMBL" id="JAPDFR010000003">
    <property type="protein sequence ID" value="KAK0388098.1"/>
    <property type="molecule type" value="Genomic_DNA"/>
</dbReference>
<dbReference type="AlphaFoldDB" id="A0AA39L8K0"/>
<accession>A0AA39L8K0</accession>
<evidence type="ECO:0000259" key="6">
    <source>
        <dbReference type="Pfam" id="PF00501"/>
    </source>
</evidence>
<evidence type="ECO:0000313" key="8">
    <source>
        <dbReference type="Proteomes" id="UP001175261"/>
    </source>
</evidence>
<dbReference type="Pfam" id="PF00501">
    <property type="entry name" value="AMP-binding"/>
    <property type="match status" value="1"/>
</dbReference>
<evidence type="ECO:0000256" key="2">
    <source>
        <dbReference type="ARBA" id="ARBA00022450"/>
    </source>
</evidence>
<dbReference type="InterPro" id="IPR023213">
    <property type="entry name" value="CAT-like_dom_sf"/>
</dbReference>
<comment type="similarity">
    <text evidence="1">Belongs to the ATP-dependent AMP-binding enzyme family.</text>
</comment>
<reference evidence="7" key="1">
    <citation type="submission" date="2022-10" db="EMBL/GenBank/DDBJ databases">
        <title>Determination and structural analysis of whole genome sequence of Sarocladium strictum F4-1.</title>
        <authorList>
            <person name="Hu L."/>
            <person name="Jiang Y."/>
        </authorList>
    </citation>
    <scope>NUCLEOTIDE SEQUENCE</scope>
    <source>
        <strain evidence="7">F4-1</strain>
    </source>
</reference>
<protein>
    <recommendedName>
        <fullName evidence="6">AMP-dependent synthetase/ligase domain-containing protein</fullName>
    </recommendedName>
</protein>
<feature type="region of interest" description="Disordered" evidence="5">
    <location>
        <begin position="657"/>
        <end position="687"/>
    </location>
</feature>
<sequence>MAMDSASEEAAQSRRAEVRGSEAGSLDHQLWEVWSKTATEFPDRDAVVSMWQPARVLGRFGHDVPASVERPEHLRWSYKELHSEASRIANWLRYLGCGPGMKIVAVLWNSAEWPLFFWSATKLGMVFVPIDPGAAADLPCLISRLNAEILVVQDEAIATTMSDMRLTSIILKIQCSGPKVGSWLSIGDSSSSGLALGQNLHSQPQSLEYHRSPNRIAMMVLTSGTTGDPKICQHTHRNLMSQTCAYDPNPEDSVERWLVHTPVCHIFAINNALRAWREGGAVVFAAKSFDAGSTLEALIQEKCTIMSATPTLIKSLLSHQRFPRRADIHLDLVTIGGTAITEEDIQLCRRELGAKHAIQAYGMTEGAPLISWKRLDSHLRNGYHPGVGRVLPGTAARVCRPGGRETLKTGELGELHVAGSSIISGYYGETNDSSSFYMEGDVQWFMTGDQATIDEGGIIYLMGRYKDTIIRGGENIQPAKIERLLANLDGIQVAVVGVPDSLAGQIPVAIVKLPTGVGKSVLTESVMVLGPKFALAGIYTLEELGLNTFPLTTLGKIRRGLLTKVVNRHRQNLSKLAISDLRKDEHENLVVSLIDAWEQVAVTRPERDQDVLFLADSISMLRFGDRVVRLCGKHIYLQDLIRHNTVEKQARFLQSDDQGISGVASPHGEPTPRISSKGPMLESHSSAVLRSSIEPSGSFVSQSQRSLESPGPFEASIEAVIPIRSSLRRFVSGQRPQSYQIAFTFRVPGVSRQQIRRAVSQLVSHHPLLRGTLSQRGDEMLHIIPAYTDGLMEHIIFYDEVGTCQEALNYAGNIGGAANRSPFMLNVAILHNKEDGVNYISLTFNHSIMDAISVIPWTRNLDLLLNDSTTRLPELTQYAHFAELHEQYSECHAAKAAVAFHVKRLRGISLLQRALWPVQRAPGWLICDDSGSEVKAERDSSREKVWHGNWENVKAQFEVPRLSRVVHLPTLTLLEKQFEVAPSTFAKASITLFNILQTGCPHAIFTSWESNRTWPFLPKWIEERLPPAMSIDGPTLDWVLNMTEVDIHQSVGGFLKRMGRDHLDMVKHQHAPWKDIEIALQEEGAIALEASFRQAFVWDVSLLGMVVPQTDLTDFNVLEPVNRHNWADCGLFWNAFTIDPQTMYFIASWDTAQMNDLEVQGYCDMLADVMRKLAMEENWSRQIREVFTIWSPLK</sequence>
<evidence type="ECO:0000256" key="1">
    <source>
        <dbReference type="ARBA" id="ARBA00006432"/>
    </source>
</evidence>
<evidence type="ECO:0000256" key="4">
    <source>
        <dbReference type="ARBA" id="ARBA00022598"/>
    </source>
</evidence>
<dbReference type="PROSITE" id="PS00455">
    <property type="entry name" value="AMP_BINDING"/>
    <property type="match status" value="1"/>
</dbReference>
<evidence type="ECO:0000256" key="3">
    <source>
        <dbReference type="ARBA" id="ARBA00022553"/>
    </source>
</evidence>
<name>A0AA39L8K0_SARSR</name>
<dbReference type="PANTHER" id="PTHR43201">
    <property type="entry name" value="ACYL-COA SYNTHETASE"/>
    <property type="match status" value="1"/>
</dbReference>
<dbReference type="Gene3D" id="3.40.50.12780">
    <property type="entry name" value="N-terminal domain of ligase-like"/>
    <property type="match status" value="1"/>
</dbReference>
<dbReference type="Gene3D" id="3.30.559.10">
    <property type="entry name" value="Chloramphenicol acetyltransferase-like domain"/>
    <property type="match status" value="1"/>
</dbReference>
<proteinExistence type="inferred from homology"/>